<feature type="chain" id="PRO_5036673116" evidence="2">
    <location>
        <begin position="22"/>
        <end position="99"/>
    </location>
</feature>
<keyword evidence="3" id="KW-1185">Reference proteome</keyword>
<evidence type="ECO:0000313" key="4">
    <source>
        <dbReference type="WBParaSite" id="sdigi.contig459.g8468.t1"/>
    </source>
</evidence>
<name>A0A915PV81_9BILA</name>
<keyword evidence="2" id="KW-0732">Signal</keyword>
<dbReference type="Proteomes" id="UP000887581">
    <property type="component" value="Unplaced"/>
</dbReference>
<evidence type="ECO:0000256" key="1">
    <source>
        <dbReference type="SAM" id="MobiDB-lite"/>
    </source>
</evidence>
<protein>
    <submittedName>
        <fullName evidence="4">Secreted protein</fullName>
    </submittedName>
</protein>
<sequence length="99" mass="10846">MILLFITLLISVSAEINKTDASTTIGKETFDGTDPSDIEEHDNTSDQDYHEMEDSHTDNSETDDQREIISIDVHHSSDDSSKSHPPAFGPPTNGTSKAL</sequence>
<feature type="compositionally biased region" description="Basic and acidic residues" evidence="1">
    <location>
        <begin position="41"/>
        <end position="82"/>
    </location>
</feature>
<feature type="signal peptide" evidence="2">
    <location>
        <begin position="1"/>
        <end position="21"/>
    </location>
</feature>
<evidence type="ECO:0000256" key="2">
    <source>
        <dbReference type="SAM" id="SignalP"/>
    </source>
</evidence>
<proteinExistence type="predicted"/>
<accession>A0A915PV81</accession>
<dbReference type="WBParaSite" id="sdigi.contig459.g8468.t1">
    <property type="protein sequence ID" value="sdigi.contig459.g8468.t1"/>
    <property type="gene ID" value="sdigi.contig459.g8468"/>
</dbReference>
<organism evidence="3 4">
    <name type="scientific">Setaria digitata</name>
    <dbReference type="NCBI Taxonomy" id="48799"/>
    <lineage>
        <taxon>Eukaryota</taxon>
        <taxon>Metazoa</taxon>
        <taxon>Ecdysozoa</taxon>
        <taxon>Nematoda</taxon>
        <taxon>Chromadorea</taxon>
        <taxon>Rhabditida</taxon>
        <taxon>Spirurina</taxon>
        <taxon>Spiruromorpha</taxon>
        <taxon>Filarioidea</taxon>
        <taxon>Setariidae</taxon>
        <taxon>Setaria</taxon>
    </lineage>
</organism>
<evidence type="ECO:0000313" key="3">
    <source>
        <dbReference type="Proteomes" id="UP000887581"/>
    </source>
</evidence>
<feature type="region of interest" description="Disordered" evidence="1">
    <location>
        <begin position="18"/>
        <end position="99"/>
    </location>
</feature>
<dbReference type="AlphaFoldDB" id="A0A915PV81"/>
<reference evidence="4" key="1">
    <citation type="submission" date="2022-11" db="UniProtKB">
        <authorList>
            <consortium name="WormBaseParasite"/>
        </authorList>
    </citation>
    <scope>IDENTIFICATION</scope>
</reference>